<feature type="region of interest" description="Disordered" evidence="1">
    <location>
        <begin position="1"/>
        <end position="42"/>
    </location>
</feature>
<dbReference type="RefSeq" id="WP_344888558.1">
    <property type="nucleotide sequence ID" value="NZ_BAAAWD010000004.1"/>
</dbReference>
<feature type="region of interest" description="Disordered" evidence="1">
    <location>
        <begin position="70"/>
        <end position="111"/>
    </location>
</feature>
<feature type="compositionally biased region" description="Low complexity" evidence="1">
    <location>
        <begin position="17"/>
        <end position="31"/>
    </location>
</feature>
<comment type="caution">
    <text evidence="2">The sequence shown here is derived from an EMBL/GenBank/DDBJ whole genome shotgun (WGS) entry which is preliminary data.</text>
</comment>
<evidence type="ECO:0008006" key="4">
    <source>
        <dbReference type="Google" id="ProtNLM"/>
    </source>
</evidence>
<proteinExistence type="predicted"/>
<evidence type="ECO:0000313" key="3">
    <source>
        <dbReference type="Proteomes" id="UP001499930"/>
    </source>
</evidence>
<evidence type="ECO:0000256" key="1">
    <source>
        <dbReference type="SAM" id="MobiDB-lite"/>
    </source>
</evidence>
<accession>A0ABN3XSQ7</accession>
<sequence length="111" mass="11927">MARQDQPKGEPQSVREVALSDTADATSTVDTEPAKDETSAPPYYIATRPLFIGGQFGRAFNAGDRVPPSHVETYGWADHVRRPDESEQPPAVPQTMPETASGQATSKEGDA</sequence>
<organism evidence="2 3">
    <name type="scientific">Streptosporangium longisporum</name>
    <dbReference type="NCBI Taxonomy" id="46187"/>
    <lineage>
        <taxon>Bacteria</taxon>
        <taxon>Bacillati</taxon>
        <taxon>Actinomycetota</taxon>
        <taxon>Actinomycetes</taxon>
        <taxon>Streptosporangiales</taxon>
        <taxon>Streptosporangiaceae</taxon>
        <taxon>Streptosporangium</taxon>
    </lineage>
</organism>
<feature type="compositionally biased region" description="Polar residues" evidence="1">
    <location>
        <begin position="96"/>
        <end position="111"/>
    </location>
</feature>
<dbReference type="EMBL" id="BAAAWD010000004">
    <property type="protein sequence ID" value="GAA2990814.1"/>
    <property type="molecule type" value="Genomic_DNA"/>
</dbReference>
<evidence type="ECO:0000313" key="2">
    <source>
        <dbReference type="EMBL" id="GAA2990814.1"/>
    </source>
</evidence>
<reference evidence="2 3" key="1">
    <citation type="journal article" date="2019" name="Int. J. Syst. Evol. Microbiol.">
        <title>The Global Catalogue of Microorganisms (GCM) 10K type strain sequencing project: providing services to taxonomists for standard genome sequencing and annotation.</title>
        <authorList>
            <consortium name="The Broad Institute Genomics Platform"/>
            <consortium name="The Broad Institute Genome Sequencing Center for Infectious Disease"/>
            <person name="Wu L."/>
            <person name="Ma J."/>
        </authorList>
    </citation>
    <scope>NUCLEOTIDE SEQUENCE [LARGE SCALE GENOMIC DNA]</scope>
    <source>
        <strain evidence="2 3">JCM 3106</strain>
    </source>
</reference>
<gene>
    <name evidence="2" type="ORF">GCM10017559_08600</name>
</gene>
<dbReference type="Proteomes" id="UP001499930">
    <property type="component" value="Unassembled WGS sequence"/>
</dbReference>
<name>A0ABN3XSQ7_9ACTN</name>
<protein>
    <recommendedName>
        <fullName evidence="4">ATP-grasp-modified RiPP</fullName>
    </recommendedName>
</protein>
<keyword evidence="3" id="KW-1185">Reference proteome</keyword>